<dbReference type="AlphaFoldDB" id="A0AAN6WE17"/>
<evidence type="ECO:0000313" key="1">
    <source>
        <dbReference type="EMBL" id="KAK4180086.1"/>
    </source>
</evidence>
<name>A0AAN6WE17_9PEZI</name>
<dbReference type="Proteomes" id="UP001302321">
    <property type="component" value="Unassembled WGS sequence"/>
</dbReference>
<accession>A0AAN6WE17</accession>
<reference evidence="1" key="1">
    <citation type="journal article" date="2023" name="Mol. Phylogenet. Evol.">
        <title>Genome-scale phylogeny and comparative genomics of the fungal order Sordariales.</title>
        <authorList>
            <person name="Hensen N."/>
            <person name="Bonometti L."/>
            <person name="Westerberg I."/>
            <person name="Brannstrom I.O."/>
            <person name="Guillou S."/>
            <person name="Cros-Aarteil S."/>
            <person name="Calhoun S."/>
            <person name="Haridas S."/>
            <person name="Kuo A."/>
            <person name="Mondo S."/>
            <person name="Pangilinan J."/>
            <person name="Riley R."/>
            <person name="LaButti K."/>
            <person name="Andreopoulos B."/>
            <person name="Lipzen A."/>
            <person name="Chen C."/>
            <person name="Yan M."/>
            <person name="Daum C."/>
            <person name="Ng V."/>
            <person name="Clum A."/>
            <person name="Steindorff A."/>
            <person name="Ohm R.A."/>
            <person name="Martin F."/>
            <person name="Silar P."/>
            <person name="Natvig D.O."/>
            <person name="Lalanne C."/>
            <person name="Gautier V."/>
            <person name="Ament-Velasquez S.L."/>
            <person name="Kruys A."/>
            <person name="Hutchinson M.I."/>
            <person name="Powell A.J."/>
            <person name="Barry K."/>
            <person name="Miller A.N."/>
            <person name="Grigoriev I.V."/>
            <person name="Debuchy R."/>
            <person name="Gladieux P."/>
            <person name="Hiltunen Thoren M."/>
            <person name="Johannesson H."/>
        </authorList>
    </citation>
    <scope>NUCLEOTIDE SEQUENCE</scope>
    <source>
        <strain evidence="1">CBS 892.96</strain>
    </source>
</reference>
<comment type="caution">
    <text evidence="1">The sequence shown here is derived from an EMBL/GenBank/DDBJ whole genome shotgun (WGS) entry which is preliminary data.</text>
</comment>
<keyword evidence="2" id="KW-1185">Reference proteome</keyword>
<proteinExistence type="predicted"/>
<protein>
    <submittedName>
        <fullName evidence="1">Uncharacterized protein</fullName>
    </submittedName>
</protein>
<evidence type="ECO:0000313" key="2">
    <source>
        <dbReference type="Proteomes" id="UP001302321"/>
    </source>
</evidence>
<organism evidence="1 2">
    <name type="scientific">Triangularia setosa</name>
    <dbReference type="NCBI Taxonomy" id="2587417"/>
    <lineage>
        <taxon>Eukaryota</taxon>
        <taxon>Fungi</taxon>
        <taxon>Dikarya</taxon>
        <taxon>Ascomycota</taxon>
        <taxon>Pezizomycotina</taxon>
        <taxon>Sordariomycetes</taxon>
        <taxon>Sordariomycetidae</taxon>
        <taxon>Sordariales</taxon>
        <taxon>Podosporaceae</taxon>
        <taxon>Triangularia</taxon>
    </lineage>
</organism>
<reference evidence="1" key="2">
    <citation type="submission" date="2023-05" db="EMBL/GenBank/DDBJ databases">
        <authorList>
            <consortium name="Lawrence Berkeley National Laboratory"/>
            <person name="Steindorff A."/>
            <person name="Hensen N."/>
            <person name="Bonometti L."/>
            <person name="Westerberg I."/>
            <person name="Brannstrom I.O."/>
            <person name="Guillou S."/>
            <person name="Cros-Aarteil S."/>
            <person name="Calhoun S."/>
            <person name="Haridas S."/>
            <person name="Kuo A."/>
            <person name="Mondo S."/>
            <person name="Pangilinan J."/>
            <person name="Riley R."/>
            <person name="Labutti K."/>
            <person name="Andreopoulos B."/>
            <person name="Lipzen A."/>
            <person name="Chen C."/>
            <person name="Yanf M."/>
            <person name="Daum C."/>
            <person name="Ng V."/>
            <person name="Clum A."/>
            <person name="Ohm R."/>
            <person name="Martin F."/>
            <person name="Silar P."/>
            <person name="Natvig D."/>
            <person name="Lalanne C."/>
            <person name="Gautier V."/>
            <person name="Ament-Velasquez S.L."/>
            <person name="Kruys A."/>
            <person name="Hutchinson M.I."/>
            <person name="Powell A.J."/>
            <person name="Barry K."/>
            <person name="Miller A.N."/>
            <person name="Grigoriev I.V."/>
            <person name="Debuchy R."/>
            <person name="Gladieux P."/>
            <person name="Thoren M.H."/>
            <person name="Johannesson H."/>
        </authorList>
    </citation>
    <scope>NUCLEOTIDE SEQUENCE</scope>
    <source>
        <strain evidence="1">CBS 892.96</strain>
    </source>
</reference>
<dbReference type="EMBL" id="MU866104">
    <property type="protein sequence ID" value="KAK4180086.1"/>
    <property type="molecule type" value="Genomic_DNA"/>
</dbReference>
<gene>
    <name evidence="1" type="ORF">QBC36DRAFT_46687</name>
</gene>
<sequence length="304" mass="33121">MNDCQPPLPWAQGQETSGTFYHALFPYGILLIITNGPQPVRIIAYFDATIEYSVIESSVAQRLGIIVRPVPQQRSIMVPRVGLVTPEEWVAVNCDIPELGVIGKSINVQIAHWDDPLVHMYIGHRFLEQLPVRLPSLQEASRQSPPRARSDVAALSMAAQRLMPQLHVSGTPVVDSPGSAIAQHGNNSPPMRFANGFLSPPCHQLQINNSHLSSPLTQSNFGSSPGWAPISAPSNVFSFGTFPASSISSYQANCSPQGNNADAQAQAAGDAMGLSFDGQSFDDHCYDDMFNFSRQNGDEDFERF</sequence>